<protein>
    <submittedName>
        <fullName evidence="6">Planctomycete cytochrome C</fullName>
    </submittedName>
</protein>
<dbReference type="EMBL" id="SJPH01000004">
    <property type="protein sequence ID" value="TWT43333.1"/>
    <property type="molecule type" value="Genomic_DNA"/>
</dbReference>
<dbReference type="GO" id="GO:0046872">
    <property type="term" value="F:metal ion binding"/>
    <property type="evidence" value="ECO:0007669"/>
    <property type="project" value="UniProtKB-KW"/>
</dbReference>
<sequence>MPSRALFSSLSIARQRLPLVVCLLIAQPVWAVDFNASVRPIFVKSCLACHGGVRQQGSLSFITREQALATTDSGDPSILPGNAAESVLMERIKEPDDDLRMPPAEHGPRLTPEEVETLRAWIDAGAPWSDPWSFQVPVDPLGPATADSDRQFIDRMIDTQAASAGLTPGGPAPAEEWLRRVSFDLVGLPPTAAHRASITAGLTPPLREQIVDELLASPHFGERWAAVWLDLARYADTIGYERDPHRDAWPYRDAVIRAFNRDQPLDEFLVRQLAGDRLPEPTMEDLLATTFHRNAPTNIEGGTDDEEFRIIAVVDRVDTTGQALLGLTVGCARCHDHPYDPITQADYYRLFDLFNSTADVDLREEWPTVQAPLDPSRYEEAQRLDRERSATLERLFQRISPLASELQQWRGVTFDHAESTGETTLEVRAVDPIESAALALPPAGGNEIVAVGTLTDRSIYAATAAATPLTVTALRLEALPLDPATAAILPQMGFVLSKLELTIERSPAAEGEPPVEEQVFFVAGFADEADPFIAADESLEDNPGGWSVYTKQRQPRWAVFVLDRAVTLAAGDRLRFRFKHDKATDGQDALLIRRLRAAFSSDTRWTELIRDEAFAADRLQEHELRQQRKAIASVSTPIMAELPERLRRPTRLMERGNWLSPGAPLEADVPAALRHDDQPVRDRLMLARWLTSPEQPLTARVFVNRVWRELMGTGIVATVDDFGSTGETPTHPQVLDHLAVRFSSTWKWSLKQLLRELTLTRAYGRDARATPATLALDPSNRWLARGPRTRLTAEMVRDQALVLSGRFNPKAFGPPVMPYQPEGVWNSVHSTARWQAADDEARFRRAIYVYWKRTAGYPSLMAFDMPSREQCAAKRDRTNTPLQALVTMNDPAYVELAEGFATRMLEHDASLEERVAWGYTQTTSTVPTTAALRELLSLHSAALVAADARDPRPESDPPERFAMTIVASTLLNLDAALTK</sequence>
<gene>
    <name evidence="6" type="ORF">Pla111_22840</name>
</gene>
<dbReference type="OrthoDB" id="127107at2"/>
<dbReference type="Pfam" id="PF07635">
    <property type="entry name" value="PSCyt1"/>
    <property type="match status" value="1"/>
</dbReference>
<comment type="caution">
    <text evidence="6">The sequence shown here is derived from an EMBL/GenBank/DDBJ whole genome shotgun (WGS) entry which is preliminary data.</text>
</comment>
<evidence type="ECO:0000256" key="3">
    <source>
        <dbReference type="ARBA" id="ARBA00023004"/>
    </source>
</evidence>
<dbReference type="GO" id="GO:0020037">
    <property type="term" value="F:heme binding"/>
    <property type="evidence" value="ECO:0007669"/>
    <property type="project" value="InterPro"/>
</dbReference>
<keyword evidence="3 4" id="KW-0408">Iron</keyword>
<dbReference type="InterPro" id="IPR011444">
    <property type="entry name" value="DUF1549"/>
</dbReference>
<dbReference type="PANTHER" id="PTHR35889">
    <property type="entry name" value="CYCLOINULO-OLIGOSACCHARIDE FRUCTANOTRANSFERASE-RELATED"/>
    <property type="match status" value="1"/>
</dbReference>
<dbReference type="InterPro" id="IPR011429">
    <property type="entry name" value="Cyt_c_Planctomycete-type"/>
</dbReference>
<evidence type="ECO:0000256" key="2">
    <source>
        <dbReference type="ARBA" id="ARBA00022723"/>
    </source>
</evidence>
<dbReference type="RefSeq" id="WP_146574369.1">
    <property type="nucleotide sequence ID" value="NZ_SJPH01000004.1"/>
</dbReference>
<dbReference type="InterPro" id="IPR022655">
    <property type="entry name" value="DUF1553"/>
</dbReference>
<organism evidence="6 7">
    <name type="scientific">Botrimarina hoheduenensis</name>
    <dbReference type="NCBI Taxonomy" id="2528000"/>
    <lineage>
        <taxon>Bacteria</taxon>
        <taxon>Pseudomonadati</taxon>
        <taxon>Planctomycetota</taxon>
        <taxon>Planctomycetia</taxon>
        <taxon>Pirellulales</taxon>
        <taxon>Lacipirellulaceae</taxon>
        <taxon>Botrimarina</taxon>
    </lineage>
</organism>
<dbReference type="InterPro" id="IPR036909">
    <property type="entry name" value="Cyt_c-like_dom_sf"/>
</dbReference>
<dbReference type="GO" id="GO:0009055">
    <property type="term" value="F:electron transfer activity"/>
    <property type="evidence" value="ECO:0007669"/>
    <property type="project" value="InterPro"/>
</dbReference>
<feature type="domain" description="Cytochrome c" evidence="5">
    <location>
        <begin position="33"/>
        <end position="126"/>
    </location>
</feature>
<dbReference type="PANTHER" id="PTHR35889:SF3">
    <property type="entry name" value="F-BOX DOMAIN-CONTAINING PROTEIN"/>
    <property type="match status" value="1"/>
</dbReference>
<accession>A0A5C5VZD4</accession>
<evidence type="ECO:0000313" key="6">
    <source>
        <dbReference type="EMBL" id="TWT43333.1"/>
    </source>
</evidence>
<dbReference type="Pfam" id="PF07587">
    <property type="entry name" value="PSD1"/>
    <property type="match status" value="1"/>
</dbReference>
<evidence type="ECO:0000313" key="7">
    <source>
        <dbReference type="Proteomes" id="UP000318995"/>
    </source>
</evidence>
<reference evidence="6 7" key="1">
    <citation type="submission" date="2019-02" db="EMBL/GenBank/DDBJ databases">
        <title>Deep-cultivation of Planctomycetes and their phenomic and genomic characterization uncovers novel biology.</title>
        <authorList>
            <person name="Wiegand S."/>
            <person name="Jogler M."/>
            <person name="Boedeker C."/>
            <person name="Pinto D."/>
            <person name="Vollmers J."/>
            <person name="Rivas-Marin E."/>
            <person name="Kohn T."/>
            <person name="Peeters S.H."/>
            <person name="Heuer A."/>
            <person name="Rast P."/>
            <person name="Oberbeckmann S."/>
            <person name="Bunk B."/>
            <person name="Jeske O."/>
            <person name="Meyerdierks A."/>
            <person name="Storesund J.E."/>
            <person name="Kallscheuer N."/>
            <person name="Luecker S."/>
            <person name="Lage O.M."/>
            <person name="Pohl T."/>
            <person name="Merkel B.J."/>
            <person name="Hornburger P."/>
            <person name="Mueller R.-W."/>
            <person name="Bruemmer F."/>
            <person name="Labrenz M."/>
            <person name="Spormann A.M."/>
            <person name="Op Den Camp H."/>
            <person name="Overmann J."/>
            <person name="Amann R."/>
            <person name="Jetten M.S.M."/>
            <person name="Mascher T."/>
            <person name="Medema M.H."/>
            <person name="Devos D.P."/>
            <person name="Kaster A.-K."/>
            <person name="Ovreas L."/>
            <person name="Rohde M."/>
            <person name="Galperin M.Y."/>
            <person name="Jogler C."/>
        </authorList>
    </citation>
    <scope>NUCLEOTIDE SEQUENCE [LARGE SCALE GENOMIC DNA]</scope>
    <source>
        <strain evidence="6 7">Pla111</strain>
    </source>
</reference>
<dbReference type="Pfam" id="PF07583">
    <property type="entry name" value="PSCyt2"/>
    <property type="match status" value="1"/>
</dbReference>
<evidence type="ECO:0000256" key="4">
    <source>
        <dbReference type="PROSITE-ProRule" id="PRU00433"/>
    </source>
</evidence>
<dbReference type="PROSITE" id="PS51007">
    <property type="entry name" value="CYTC"/>
    <property type="match status" value="1"/>
</dbReference>
<name>A0A5C5VZD4_9BACT</name>
<dbReference type="SUPFAM" id="SSF46626">
    <property type="entry name" value="Cytochrome c"/>
    <property type="match status" value="1"/>
</dbReference>
<evidence type="ECO:0000256" key="1">
    <source>
        <dbReference type="ARBA" id="ARBA00022617"/>
    </source>
</evidence>
<dbReference type="InterPro" id="IPR009056">
    <property type="entry name" value="Cyt_c-like_dom"/>
</dbReference>
<dbReference type="Proteomes" id="UP000318995">
    <property type="component" value="Unassembled WGS sequence"/>
</dbReference>
<keyword evidence="2 4" id="KW-0479">Metal-binding</keyword>
<keyword evidence="7" id="KW-1185">Reference proteome</keyword>
<dbReference type="AlphaFoldDB" id="A0A5C5VZD4"/>
<proteinExistence type="predicted"/>
<evidence type="ECO:0000259" key="5">
    <source>
        <dbReference type="PROSITE" id="PS51007"/>
    </source>
</evidence>
<keyword evidence="1 4" id="KW-0349">Heme</keyword>